<dbReference type="InterPro" id="IPR016024">
    <property type="entry name" value="ARM-type_fold"/>
</dbReference>
<protein>
    <recommendedName>
        <fullName evidence="3">Protein kinase domain-containing protein</fullName>
    </recommendedName>
</protein>
<evidence type="ECO:0000313" key="5">
    <source>
        <dbReference type="Proteomes" id="UP000095300"/>
    </source>
</evidence>
<proteinExistence type="inferred from homology"/>
<accession>A0A1I8PT15</accession>
<dbReference type="SUPFAM" id="SSF56112">
    <property type="entry name" value="Protein kinase-like (PK-like)"/>
    <property type="match status" value="1"/>
</dbReference>
<evidence type="ECO:0000256" key="1">
    <source>
        <dbReference type="ARBA" id="ARBA00038349"/>
    </source>
</evidence>
<keyword evidence="5" id="KW-1185">Reference proteome</keyword>
<dbReference type="FunFam" id="3.30.200.20:FF:000179">
    <property type="entry name" value="SCY1 like pseudokinase 2"/>
    <property type="match status" value="1"/>
</dbReference>
<dbReference type="InterPro" id="IPR011989">
    <property type="entry name" value="ARM-like"/>
</dbReference>
<dbReference type="FunFam" id="1.25.10.10:FF:000189">
    <property type="entry name" value="SCY1-like pseudokinase 2"/>
    <property type="match status" value="1"/>
</dbReference>
<feature type="region of interest" description="Disordered" evidence="2">
    <location>
        <begin position="758"/>
        <end position="793"/>
    </location>
</feature>
<evidence type="ECO:0000259" key="3">
    <source>
        <dbReference type="PROSITE" id="PS50011"/>
    </source>
</evidence>
<feature type="compositionally biased region" description="Polar residues" evidence="2">
    <location>
        <begin position="782"/>
        <end position="793"/>
    </location>
</feature>
<evidence type="ECO:0000256" key="2">
    <source>
        <dbReference type="SAM" id="MobiDB-lite"/>
    </source>
</evidence>
<feature type="region of interest" description="Disordered" evidence="2">
    <location>
        <begin position="654"/>
        <end position="673"/>
    </location>
</feature>
<dbReference type="InterPro" id="IPR011009">
    <property type="entry name" value="Kinase-like_dom_sf"/>
</dbReference>
<sequence length="880" mass="98355">MDVINKFYSTVHTTVSQLSGVLPGNNVTREYEVLDQVCTAGVGLLWKVYNGYKKSTKQEVSVFVFEKKALDRWSKEDREAILETLRRGVQQLTKIRHPHVLTVQHPLEESRDSLAFATEPVFASLANVVGDQVRAEKKLYDVEIRHGLLQLFDGLQFLHNDAKIVHRNICAETVVINKNRSWKLFGFDFCVANQPQPDGKPYWPCKEHSTSIHMLAQPSLEYTAPEIALNNINSTDSDLFALGILIFTIYSGKPLKLFGSDYSAFRRHANDLNQRKYPPMNAVPSELTESLKALLHPSPHLRPKLHDLKEVTYFHDVGVKTLSYLDSLYQWDNLQKSKFYKGLPQIIPTLPHRVNLHSILPYLVKEFVNSPMIPFVLPNVLLIAEMSSQKEYCDHILPHLKPIFKLTDPIQILLIFMQKMDLLLKLTPAEEVKLHVLPLLYRSLECDMPQIQELCLNVLPTFSTLIDYNAMKNSVIPRIKKLCLVSSNVSVKVNCLISIGKLLENLDKWLVLDEILPFLQQIQSREPAIIMAVIGIYKIAMTNTKLGITKDVMAHKCIPFLIPLSVENGLTIAQFNTIVALIKEMFARVEKEQREKLEQLSTIQRDNKPKDASEILAAEMEKSSSGKMSTSNEEDMFSGFSLSSQTTNKTQNCTGAAATANNKPREQLKISHSSTAKPDILSSLMNSNLNNMNTHAIPKPPSAVNPLVSTNTLHHNPYSPAANHNNSSNSSSNDNNWPQNNWHSANPLVMNHQLPAPSATTTAANNNFSSLDDLDPFGGSKQPKQPMSAAATTANSFTLQKPTVDYIYPAGYNAMKNNSNTPLMGGVNNTMNMNAMAGGLNSPMSTTPLMPQSSSASMAQSQDSRNLNTLSQQDILSFLN</sequence>
<dbReference type="PROSITE" id="PS50011">
    <property type="entry name" value="PROTEIN_KINASE_DOM"/>
    <property type="match status" value="1"/>
</dbReference>
<dbReference type="PANTHER" id="PTHR12984:SF6">
    <property type="entry name" value="SCY1-LIKE PROTEIN 2"/>
    <property type="match status" value="1"/>
</dbReference>
<name>A0A1I8PT15_STOCA</name>
<dbReference type="CDD" id="cd14011">
    <property type="entry name" value="PK_SCY1_like"/>
    <property type="match status" value="1"/>
</dbReference>
<dbReference type="OrthoDB" id="79687at2759"/>
<dbReference type="EnsemblMetazoa" id="SCAU010837-RA">
    <property type="protein sequence ID" value="SCAU010837-PA"/>
    <property type="gene ID" value="SCAU010837"/>
</dbReference>
<dbReference type="GO" id="GO:0005524">
    <property type="term" value="F:ATP binding"/>
    <property type="evidence" value="ECO:0007669"/>
    <property type="project" value="InterPro"/>
</dbReference>
<dbReference type="InterPro" id="IPR051177">
    <property type="entry name" value="CIK-Related_Protein"/>
</dbReference>
<reference evidence="4" key="1">
    <citation type="submission" date="2020-05" db="UniProtKB">
        <authorList>
            <consortium name="EnsemblMetazoa"/>
        </authorList>
    </citation>
    <scope>IDENTIFICATION</scope>
    <source>
        <strain evidence="4">USDA</strain>
    </source>
</reference>
<evidence type="ECO:0000313" key="4">
    <source>
        <dbReference type="EnsemblMetazoa" id="SCAU010837-PA"/>
    </source>
</evidence>
<dbReference type="Gene3D" id="1.10.510.10">
    <property type="entry name" value="Transferase(Phosphotransferase) domain 1"/>
    <property type="match status" value="1"/>
</dbReference>
<dbReference type="InterPro" id="IPR000719">
    <property type="entry name" value="Prot_kinase_dom"/>
</dbReference>
<dbReference type="Gene3D" id="3.30.200.20">
    <property type="entry name" value="Phosphorylase Kinase, domain 1"/>
    <property type="match status" value="1"/>
</dbReference>
<dbReference type="KEGG" id="scac:106087515"/>
<feature type="region of interest" description="Disordered" evidence="2">
    <location>
        <begin position="845"/>
        <end position="868"/>
    </location>
</feature>
<dbReference type="STRING" id="35570.A0A1I8PT15"/>
<dbReference type="Pfam" id="PF00069">
    <property type="entry name" value="Pkinase"/>
    <property type="match status" value="1"/>
</dbReference>
<organism evidence="4 5">
    <name type="scientific">Stomoxys calcitrans</name>
    <name type="common">Stable fly</name>
    <name type="synonym">Conops calcitrans</name>
    <dbReference type="NCBI Taxonomy" id="35570"/>
    <lineage>
        <taxon>Eukaryota</taxon>
        <taxon>Metazoa</taxon>
        <taxon>Ecdysozoa</taxon>
        <taxon>Arthropoda</taxon>
        <taxon>Hexapoda</taxon>
        <taxon>Insecta</taxon>
        <taxon>Pterygota</taxon>
        <taxon>Neoptera</taxon>
        <taxon>Endopterygota</taxon>
        <taxon>Diptera</taxon>
        <taxon>Brachycera</taxon>
        <taxon>Muscomorpha</taxon>
        <taxon>Muscoidea</taxon>
        <taxon>Muscidae</taxon>
        <taxon>Stomoxys</taxon>
    </lineage>
</organism>
<dbReference type="AlphaFoldDB" id="A0A1I8PT15"/>
<gene>
    <name evidence="4" type="primary">106087515</name>
</gene>
<dbReference type="PANTHER" id="PTHR12984">
    <property type="entry name" value="SCY1-RELATED S/T PROTEIN KINASE-LIKE"/>
    <property type="match status" value="1"/>
</dbReference>
<feature type="region of interest" description="Disordered" evidence="2">
    <location>
        <begin position="691"/>
        <end position="745"/>
    </location>
</feature>
<comment type="similarity">
    <text evidence="1">Belongs to the protein kinase superfamily.</text>
</comment>
<feature type="compositionally biased region" description="Low complexity" evidence="2">
    <location>
        <begin position="852"/>
        <end position="864"/>
    </location>
</feature>
<feature type="compositionally biased region" description="Low complexity" evidence="2">
    <location>
        <begin position="714"/>
        <end position="744"/>
    </location>
</feature>
<dbReference type="SMART" id="SM00220">
    <property type="entry name" value="S_TKc"/>
    <property type="match status" value="1"/>
</dbReference>
<dbReference type="Proteomes" id="UP000095300">
    <property type="component" value="Unassembled WGS sequence"/>
</dbReference>
<dbReference type="VEuPathDB" id="VectorBase:SCAU010837"/>
<dbReference type="GO" id="GO:0004672">
    <property type="term" value="F:protein kinase activity"/>
    <property type="evidence" value="ECO:0007669"/>
    <property type="project" value="InterPro"/>
</dbReference>
<feature type="domain" description="Protein kinase" evidence="3">
    <location>
        <begin position="34"/>
        <end position="314"/>
    </location>
</feature>
<dbReference type="SUPFAM" id="SSF48371">
    <property type="entry name" value="ARM repeat"/>
    <property type="match status" value="1"/>
</dbReference>
<dbReference type="Gene3D" id="1.25.10.10">
    <property type="entry name" value="Leucine-rich Repeat Variant"/>
    <property type="match status" value="1"/>
</dbReference>